<evidence type="ECO:0000313" key="1">
    <source>
        <dbReference type="EMBL" id="PUB12409.1"/>
    </source>
</evidence>
<dbReference type="Proteomes" id="UP000244523">
    <property type="component" value="Unassembled WGS sequence"/>
</dbReference>
<sequence>MPPPLPLDDAISEVLNVHLTAFVPGGGGAVPDNSVQLVAVNGRRLGLGDRRGADVRLGRPVSALRGVYLDGTARIELWDTTPNAVDAGMEAVQANVMGARASLRSAGFLRLSVADSPPAEHVGALNAWRKTTDLPFLYEYRSHDSDDAQSFIVRVPLRTDLEEEGSPEGVIETVIDDMRRWDDEGAPSLIVRPTGGAQRVHAQGISAMGFLPGGFTGGAVTIERGVAGAPGAPVIHPTLDAFIDAVADGDAAQSQAQVTFPTVAAFLTALGPPGPPFDLGDWDSDAVSDMYVPHQRRFARPVTLRSGRDFLAIRHDAPAFASPAVLYLRVDADHPRSG</sequence>
<proteinExistence type="predicted"/>
<evidence type="ECO:0000313" key="2">
    <source>
        <dbReference type="Proteomes" id="UP000244523"/>
    </source>
</evidence>
<organism evidence="1 2">
    <name type="scientific">Yoonia sediminilitoris</name>
    <dbReference type="NCBI Taxonomy" id="1286148"/>
    <lineage>
        <taxon>Bacteria</taxon>
        <taxon>Pseudomonadati</taxon>
        <taxon>Pseudomonadota</taxon>
        <taxon>Alphaproteobacteria</taxon>
        <taxon>Rhodobacterales</taxon>
        <taxon>Paracoccaceae</taxon>
        <taxon>Yoonia</taxon>
    </lineage>
</organism>
<dbReference type="EMBL" id="QBUD01000010">
    <property type="protein sequence ID" value="PUB12409.1"/>
    <property type="molecule type" value="Genomic_DNA"/>
</dbReference>
<dbReference type="RefSeq" id="WP_108387335.1">
    <property type="nucleotide sequence ID" value="NZ_QBUD01000010.1"/>
</dbReference>
<gene>
    <name evidence="1" type="ORF">C8N45_11048</name>
</gene>
<dbReference type="OrthoDB" id="7107776at2"/>
<keyword evidence="2" id="KW-1185">Reference proteome</keyword>
<comment type="caution">
    <text evidence="1">The sequence shown here is derived from an EMBL/GenBank/DDBJ whole genome shotgun (WGS) entry which is preliminary data.</text>
</comment>
<dbReference type="AlphaFoldDB" id="A0A2T6KBX9"/>
<name>A0A2T6KBX9_9RHOB</name>
<reference evidence="1 2" key="1">
    <citation type="submission" date="2018-04" db="EMBL/GenBank/DDBJ databases">
        <title>Genomic Encyclopedia of Archaeal and Bacterial Type Strains, Phase II (KMG-II): from individual species to whole genera.</title>
        <authorList>
            <person name="Goeker M."/>
        </authorList>
    </citation>
    <scope>NUCLEOTIDE SEQUENCE [LARGE SCALE GENOMIC DNA]</scope>
    <source>
        <strain evidence="1 2">DSM 29955</strain>
    </source>
</reference>
<protein>
    <submittedName>
        <fullName evidence="1">Uncharacterized protein</fullName>
    </submittedName>
</protein>
<accession>A0A2T6KBX9</accession>